<dbReference type="PRINTS" id="PR00385">
    <property type="entry name" value="P450"/>
</dbReference>
<dbReference type="InterPro" id="IPR002401">
    <property type="entry name" value="Cyt_P450_E_grp-I"/>
</dbReference>
<dbReference type="GO" id="GO:0020037">
    <property type="term" value="F:heme binding"/>
    <property type="evidence" value="ECO:0007669"/>
    <property type="project" value="InterPro"/>
</dbReference>
<keyword evidence="7 13" id="KW-0479">Metal-binding</keyword>
<evidence type="ECO:0000256" key="4">
    <source>
        <dbReference type="ARBA" id="ARBA00010617"/>
    </source>
</evidence>
<sequence length="554" mass="61710">MENISLSLMWGLILLLGLLFIARRSRSSLNKIQGPPWSSWIYGHLREILLPSHYGEHESKWQSQYGSLYKIKGAFGEDRLMVSDPGALKQIMGDTETFVRSDHHQQIVLSLIGDKSLLYVQKGDHSRLRGIMNPAFSPANIRALPPLFRNVSERMIEKWEKKRTTLRPNQPFDVFHPLHEVTLDAIGEAAVGYLFHAEKDGEEYARSHHNLVALSSTRSPAGILVDAILPLLPHFIHRALLYLPTPELRALHKNRTMSARVSTRLIKSKTAALREGFGDDKDLLSVLVKANTLKDGAPKMTSLELAHQIPTAVVAGQGGTATTLVWALYELAKNPDFQHKLRAEISETGPPDGELSYADLERMPLLNALVKVNVVFLVSELFIQPSPQEVLRFHAGLPVSERVATKDTVLQLSQPITSTTGEQLSSVAIKKGQFIFFCPLVVQQVCPALPTIWGPDAHEFKPSRWLKGTPYRGQAMGPYSNLLTFLQGPRMCIGWRFAITEVQVIITELLKRYSFELPPNVEIHCNVAVTLIPVTVDGGDPALPLIVRPVESSV</sequence>
<dbReference type="GO" id="GO:0016705">
    <property type="term" value="F:oxidoreductase activity, acting on paired donors, with incorporation or reduction of molecular oxygen"/>
    <property type="evidence" value="ECO:0007669"/>
    <property type="project" value="InterPro"/>
</dbReference>
<comment type="subcellular location">
    <subcellularLocation>
        <location evidence="2">Membrane</location>
    </subcellularLocation>
</comment>
<keyword evidence="6" id="KW-0812">Transmembrane</keyword>
<evidence type="ECO:0000256" key="9">
    <source>
        <dbReference type="ARBA" id="ARBA00023002"/>
    </source>
</evidence>
<dbReference type="EMBL" id="JACAZH010000043">
    <property type="protein sequence ID" value="KAF7334899.1"/>
    <property type="molecule type" value="Genomic_DNA"/>
</dbReference>
<evidence type="ECO:0000256" key="7">
    <source>
        <dbReference type="ARBA" id="ARBA00022723"/>
    </source>
</evidence>
<comment type="similarity">
    <text evidence="4">Belongs to the cytochrome P450 family.</text>
</comment>
<dbReference type="AlphaFoldDB" id="A0A8H7CER5"/>
<dbReference type="PRINTS" id="PR00463">
    <property type="entry name" value="EP450I"/>
</dbReference>
<evidence type="ECO:0000313" key="16">
    <source>
        <dbReference type="Proteomes" id="UP000623467"/>
    </source>
</evidence>
<dbReference type="InterPro" id="IPR050121">
    <property type="entry name" value="Cytochrome_P450_monoxygenase"/>
</dbReference>
<dbReference type="OrthoDB" id="1470350at2759"/>
<dbReference type="InterPro" id="IPR001128">
    <property type="entry name" value="Cyt_P450"/>
</dbReference>
<evidence type="ECO:0000256" key="6">
    <source>
        <dbReference type="ARBA" id="ARBA00022692"/>
    </source>
</evidence>
<evidence type="ECO:0000256" key="10">
    <source>
        <dbReference type="ARBA" id="ARBA00023004"/>
    </source>
</evidence>
<feature type="chain" id="PRO_5034152131" evidence="14">
    <location>
        <begin position="28"/>
        <end position="554"/>
    </location>
</feature>
<keyword evidence="8" id="KW-1133">Transmembrane helix</keyword>
<dbReference type="PANTHER" id="PTHR24305">
    <property type="entry name" value="CYTOCHROME P450"/>
    <property type="match status" value="1"/>
</dbReference>
<dbReference type="SUPFAM" id="SSF48264">
    <property type="entry name" value="Cytochrome P450"/>
    <property type="match status" value="1"/>
</dbReference>
<dbReference type="GO" id="GO:0004497">
    <property type="term" value="F:monooxygenase activity"/>
    <property type="evidence" value="ECO:0007669"/>
    <property type="project" value="UniProtKB-KW"/>
</dbReference>
<evidence type="ECO:0000256" key="5">
    <source>
        <dbReference type="ARBA" id="ARBA00022617"/>
    </source>
</evidence>
<protein>
    <submittedName>
        <fullName evidence="15">Cytochrome P450</fullName>
    </submittedName>
</protein>
<evidence type="ECO:0000256" key="13">
    <source>
        <dbReference type="PIRSR" id="PIRSR602401-1"/>
    </source>
</evidence>
<keyword evidence="12" id="KW-0472">Membrane</keyword>
<keyword evidence="11" id="KW-0503">Monooxygenase</keyword>
<feature type="signal peptide" evidence="14">
    <location>
        <begin position="1"/>
        <end position="27"/>
    </location>
</feature>
<dbReference type="InterPro" id="IPR036396">
    <property type="entry name" value="Cyt_P450_sf"/>
</dbReference>
<evidence type="ECO:0000256" key="8">
    <source>
        <dbReference type="ARBA" id="ARBA00022989"/>
    </source>
</evidence>
<keyword evidence="5 13" id="KW-0349">Heme</keyword>
<comment type="pathway">
    <text evidence="3">Secondary metabolite biosynthesis; terpenoid biosynthesis.</text>
</comment>
<gene>
    <name evidence="15" type="ORF">MSAN_02359900</name>
</gene>
<evidence type="ECO:0000313" key="15">
    <source>
        <dbReference type="EMBL" id="KAF7334899.1"/>
    </source>
</evidence>
<dbReference type="Proteomes" id="UP000623467">
    <property type="component" value="Unassembled WGS sequence"/>
</dbReference>
<comment type="cofactor">
    <cofactor evidence="1 13">
        <name>heme</name>
        <dbReference type="ChEBI" id="CHEBI:30413"/>
    </cofactor>
</comment>
<evidence type="ECO:0000256" key="2">
    <source>
        <dbReference type="ARBA" id="ARBA00004370"/>
    </source>
</evidence>
<evidence type="ECO:0000256" key="3">
    <source>
        <dbReference type="ARBA" id="ARBA00004721"/>
    </source>
</evidence>
<dbReference type="GO" id="GO:0016020">
    <property type="term" value="C:membrane"/>
    <property type="evidence" value="ECO:0007669"/>
    <property type="project" value="UniProtKB-SubCell"/>
</dbReference>
<dbReference type="PANTHER" id="PTHR24305:SF166">
    <property type="entry name" value="CYTOCHROME P450 12A4, MITOCHONDRIAL-RELATED"/>
    <property type="match status" value="1"/>
</dbReference>
<keyword evidence="10 13" id="KW-0408">Iron</keyword>
<feature type="binding site" description="axial binding residue" evidence="13">
    <location>
        <position position="492"/>
    </location>
    <ligand>
        <name>heme</name>
        <dbReference type="ChEBI" id="CHEBI:30413"/>
    </ligand>
    <ligandPart>
        <name>Fe</name>
        <dbReference type="ChEBI" id="CHEBI:18248"/>
    </ligandPart>
</feature>
<organism evidence="15 16">
    <name type="scientific">Mycena sanguinolenta</name>
    <dbReference type="NCBI Taxonomy" id="230812"/>
    <lineage>
        <taxon>Eukaryota</taxon>
        <taxon>Fungi</taxon>
        <taxon>Dikarya</taxon>
        <taxon>Basidiomycota</taxon>
        <taxon>Agaricomycotina</taxon>
        <taxon>Agaricomycetes</taxon>
        <taxon>Agaricomycetidae</taxon>
        <taxon>Agaricales</taxon>
        <taxon>Marasmiineae</taxon>
        <taxon>Mycenaceae</taxon>
        <taxon>Mycena</taxon>
    </lineage>
</organism>
<keyword evidence="14" id="KW-0732">Signal</keyword>
<keyword evidence="9" id="KW-0560">Oxidoreductase</keyword>
<evidence type="ECO:0000256" key="14">
    <source>
        <dbReference type="SAM" id="SignalP"/>
    </source>
</evidence>
<evidence type="ECO:0000256" key="1">
    <source>
        <dbReference type="ARBA" id="ARBA00001971"/>
    </source>
</evidence>
<comment type="caution">
    <text evidence="15">The sequence shown here is derived from an EMBL/GenBank/DDBJ whole genome shotgun (WGS) entry which is preliminary data.</text>
</comment>
<evidence type="ECO:0000256" key="12">
    <source>
        <dbReference type="ARBA" id="ARBA00023136"/>
    </source>
</evidence>
<keyword evidence="16" id="KW-1185">Reference proteome</keyword>
<dbReference type="Gene3D" id="1.10.630.10">
    <property type="entry name" value="Cytochrome P450"/>
    <property type="match status" value="1"/>
</dbReference>
<evidence type="ECO:0000256" key="11">
    <source>
        <dbReference type="ARBA" id="ARBA00023033"/>
    </source>
</evidence>
<name>A0A8H7CER5_9AGAR</name>
<dbReference type="GO" id="GO:0005506">
    <property type="term" value="F:iron ion binding"/>
    <property type="evidence" value="ECO:0007669"/>
    <property type="project" value="InterPro"/>
</dbReference>
<accession>A0A8H7CER5</accession>
<proteinExistence type="inferred from homology"/>
<dbReference type="Pfam" id="PF00067">
    <property type="entry name" value="p450"/>
    <property type="match status" value="1"/>
</dbReference>
<reference evidence="15" key="1">
    <citation type="submission" date="2020-05" db="EMBL/GenBank/DDBJ databases">
        <title>Mycena genomes resolve the evolution of fungal bioluminescence.</title>
        <authorList>
            <person name="Tsai I.J."/>
        </authorList>
    </citation>
    <scope>NUCLEOTIDE SEQUENCE</scope>
    <source>
        <strain evidence="15">160909Yilan</strain>
    </source>
</reference>